<dbReference type="PANTHER" id="PTHR46383">
    <property type="entry name" value="ASPARTATE AMINOTRANSFERASE"/>
    <property type="match status" value="1"/>
</dbReference>
<gene>
    <name evidence="8" type="ORF">HA299_00420</name>
</gene>
<dbReference type="CDD" id="cd00609">
    <property type="entry name" value="AAT_like"/>
    <property type="match status" value="1"/>
</dbReference>
<evidence type="ECO:0000256" key="2">
    <source>
        <dbReference type="ARBA" id="ARBA00007441"/>
    </source>
</evidence>
<organism evidence="8 9">
    <name type="scientific">Methermicoccus shengliensis</name>
    <dbReference type="NCBI Taxonomy" id="660064"/>
    <lineage>
        <taxon>Archaea</taxon>
        <taxon>Methanobacteriati</taxon>
        <taxon>Methanobacteriota</taxon>
        <taxon>Stenosarchaea group</taxon>
        <taxon>Methanomicrobia</taxon>
        <taxon>Methanosarcinales</taxon>
        <taxon>Methermicoccaceae</taxon>
        <taxon>Methermicoccus</taxon>
    </lineage>
</organism>
<dbReference type="FunFam" id="3.40.640.10:FF:000033">
    <property type="entry name" value="Aspartate aminotransferase"/>
    <property type="match status" value="1"/>
</dbReference>
<dbReference type="PANTHER" id="PTHR46383:SF3">
    <property type="entry name" value="ASPARTATE AMINOTRANSFERASE-RELATED"/>
    <property type="match status" value="1"/>
</dbReference>
<dbReference type="InterPro" id="IPR015424">
    <property type="entry name" value="PyrdxlP-dep_Trfase"/>
</dbReference>
<comment type="cofactor">
    <cofactor evidence="1">
        <name>pyridoxal 5'-phosphate</name>
        <dbReference type="ChEBI" id="CHEBI:597326"/>
    </cofactor>
</comment>
<dbReference type="Pfam" id="PF00155">
    <property type="entry name" value="Aminotran_1_2"/>
    <property type="match status" value="1"/>
</dbReference>
<keyword evidence="5 8" id="KW-0808">Transferase</keyword>
<dbReference type="InterPro" id="IPR050596">
    <property type="entry name" value="AspAT/PAT-like"/>
</dbReference>
<evidence type="ECO:0000313" key="9">
    <source>
        <dbReference type="Proteomes" id="UP000600363"/>
    </source>
</evidence>
<name>A0A832RX91_9EURY</name>
<evidence type="ECO:0000256" key="1">
    <source>
        <dbReference type="ARBA" id="ARBA00001933"/>
    </source>
</evidence>
<dbReference type="Proteomes" id="UP000600363">
    <property type="component" value="Unassembled WGS sequence"/>
</dbReference>
<dbReference type="RefSeq" id="WP_042684355.1">
    <property type="nucleotide sequence ID" value="NZ_DUIH01000002.1"/>
</dbReference>
<dbReference type="InterPro" id="IPR015421">
    <property type="entry name" value="PyrdxlP-dep_Trfase_major"/>
</dbReference>
<dbReference type="AlphaFoldDB" id="A0A832RX91"/>
<comment type="caution">
    <text evidence="8">The sequence shown here is derived from an EMBL/GenBank/DDBJ whole genome shotgun (WGS) entry which is preliminary data.</text>
</comment>
<reference evidence="8" key="1">
    <citation type="journal article" date="2020" name="bioRxiv">
        <title>A rank-normalized archaeal taxonomy based on genome phylogeny resolves widespread incomplete and uneven classifications.</title>
        <authorList>
            <person name="Rinke C."/>
            <person name="Chuvochina M."/>
            <person name="Mussig A.J."/>
            <person name="Chaumeil P.-A."/>
            <person name="Waite D.W."/>
            <person name="Whitman W.B."/>
            <person name="Parks D.H."/>
            <person name="Hugenholtz P."/>
        </authorList>
    </citation>
    <scope>NUCLEOTIDE SEQUENCE</scope>
    <source>
        <strain evidence="8">UBA12518</strain>
    </source>
</reference>
<evidence type="ECO:0000256" key="6">
    <source>
        <dbReference type="ARBA" id="ARBA00022898"/>
    </source>
</evidence>
<comment type="subunit">
    <text evidence="3">Homodimer.</text>
</comment>
<evidence type="ECO:0000259" key="7">
    <source>
        <dbReference type="Pfam" id="PF00155"/>
    </source>
</evidence>
<dbReference type="EMBL" id="DUIH01000002">
    <property type="protein sequence ID" value="HIH69081.1"/>
    <property type="molecule type" value="Genomic_DNA"/>
</dbReference>
<evidence type="ECO:0000256" key="3">
    <source>
        <dbReference type="ARBA" id="ARBA00011738"/>
    </source>
</evidence>
<dbReference type="GO" id="GO:0030170">
    <property type="term" value="F:pyridoxal phosphate binding"/>
    <property type="evidence" value="ECO:0007669"/>
    <property type="project" value="InterPro"/>
</dbReference>
<keyword evidence="4 8" id="KW-0032">Aminotransferase</keyword>
<dbReference type="GO" id="GO:0008483">
    <property type="term" value="F:transaminase activity"/>
    <property type="evidence" value="ECO:0007669"/>
    <property type="project" value="UniProtKB-KW"/>
</dbReference>
<protein>
    <submittedName>
        <fullName evidence="8">Pyridoxal phosphate-dependent aminotransferase</fullName>
    </submittedName>
</protein>
<dbReference type="InterPro" id="IPR004839">
    <property type="entry name" value="Aminotransferase_I/II_large"/>
</dbReference>
<evidence type="ECO:0000256" key="4">
    <source>
        <dbReference type="ARBA" id="ARBA00022576"/>
    </source>
</evidence>
<evidence type="ECO:0000256" key="5">
    <source>
        <dbReference type="ARBA" id="ARBA00022679"/>
    </source>
</evidence>
<feature type="domain" description="Aminotransferase class I/classII large" evidence="7">
    <location>
        <begin position="26"/>
        <end position="363"/>
    </location>
</feature>
<dbReference type="GO" id="GO:0006520">
    <property type="term" value="P:amino acid metabolic process"/>
    <property type="evidence" value="ECO:0007669"/>
    <property type="project" value="InterPro"/>
</dbReference>
<sequence>MKRYAKRVMDTDISGIRRMFEAAGTDAINLGLGQPDFDTPQHIKNAAIEALRDGHTGYTHGLGIPELRDAVAKKLREDNGIAAKADEVIITSGASEALCLAMLALLEEGDEVLVPDPGFVSYRALATFAGAVPVGVPLRELKMDASVVEEHITERTRMLVLNSPSNPTGRVLKRGEVKALCEVAEEHDITILSDEVYEHFLYEGEHISPATLYDNVITVNATSKTYAMTGWRIGYAHAPSETIEQMLKLHQYMQACAPSISQWAALAALTGPQECVERMRAEYARRREVVLEALKRMGLRCLPPEGAFYAFPDMTSLGMDGNEAAAKLLDAKVITVPGSAFGKYGTPYLRISYATSIDRLERGLHIMENVLAT</sequence>
<comment type="similarity">
    <text evidence="2">Belongs to the class-I pyridoxal-phosphate-dependent aminotransferase family.</text>
</comment>
<keyword evidence="6" id="KW-0663">Pyridoxal phosphate</keyword>
<accession>A0A832RX91</accession>
<evidence type="ECO:0000313" key="8">
    <source>
        <dbReference type="EMBL" id="HIH69081.1"/>
    </source>
</evidence>
<proteinExistence type="inferred from homology"/>
<dbReference type="Gene3D" id="3.40.640.10">
    <property type="entry name" value="Type I PLP-dependent aspartate aminotransferase-like (Major domain)"/>
    <property type="match status" value="1"/>
</dbReference>
<dbReference type="SUPFAM" id="SSF53383">
    <property type="entry name" value="PLP-dependent transferases"/>
    <property type="match status" value="1"/>
</dbReference>